<proteinExistence type="predicted"/>
<name>A0A8J2LI43_9HEXA</name>
<dbReference type="Proteomes" id="UP000708208">
    <property type="component" value="Unassembled WGS sequence"/>
</dbReference>
<gene>
    <name evidence="1" type="ORF">AFUS01_LOCUS46059</name>
</gene>
<evidence type="ECO:0000313" key="2">
    <source>
        <dbReference type="Proteomes" id="UP000708208"/>
    </source>
</evidence>
<organism evidence="1 2">
    <name type="scientific">Allacma fusca</name>
    <dbReference type="NCBI Taxonomy" id="39272"/>
    <lineage>
        <taxon>Eukaryota</taxon>
        <taxon>Metazoa</taxon>
        <taxon>Ecdysozoa</taxon>
        <taxon>Arthropoda</taxon>
        <taxon>Hexapoda</taxon>
        <taxon>Collembola</taxon>
        <taxon>Symphypleona</taxon>
        <taxon>Sminthuridae</taxon>
        <taxon>Allacma</taxon>
    </lineage>
</organism>
<dbReference type="AlphaFoldDB" id="A0A8J2LI43"/>
<accession>A0A8J2LI43</accession>
<evidence type="ECO:0000313" key="1">
    <source>
        <dbReference type="EMBL" id="CAG7836867.1"/>
    </source>
</evidence>
<keyword evidence="2" id="KW-1185">Reference proteome</keyword>
<reference evidence="1" key="1">
    <citation type="submission" date="2021-06" db="EMBL/GenBank/DDBJ databases">
        <authorList>
            <person name="Hodson N. C."/>
            <person name="Mongue J. A."/>
            <person name="Jaron S. K."/>
        </authorList>
    </citation>
    <scope>NUCLEOTIDE SEQUENCE</scope>
</reference>
<protein>
    <submittedName>
        <fullName evidence="1">Uncharacterized protein</fullName>
    </submittedName>
</protein>
<dbReference type="EMBL" id="CAJVCH010571180">
    <property type="protein sequence ID" value="CAG7836867.1"/>
    <property type="molecule type" value="Genomic_DNA"/>
</dbReference>
<comment type="caution">
    <text evidence="1">The sequence shown here is derived from an EMBL/GenBank/DDBJ whole genome shotgun (WGS) entry which is preliminary data.</text>
</comment>
<sequence>MESINYTEVTEDNVGKFNWTGQRSISINKFLTEIPAEKINKCRDSVVNLKFESAASTKNIKAFLRACPHLQRLTFVDVLVDEYRRFKEDKPIDHPNVTHLIIKSSTNLAKKEHWLIDFFFWRINFRNLQSFRVQKIFTGNSGGLRITTNAYMEKFGQQVETNIVTQFLIKNRFHLKELELGGSGLYVSDILSLQNPPAEMGELDKLTLSTLIFSLDADGIPAFLQTQSHLTELKCSHIFTMGILGHHLDIPYAMSTIFSCIDRNCMSLTEITIYPIMIIDVSRQTLLEQDLLGMFTINCECFSQCYSLRILRLGLHAYRQEQDLAKPGMATLMGTRLINLHLIPIYIQELYLPVEEYSHDELEALAFQFSKFTKLISFYFGTSQLNPVNSFLIRLPWLQSLFLLPDIQRIEFHNGKLEDPDATRALIETKPNGSTVTLRQNFPRFTFEIGRKVNSSVPYPSRPSFTNRSKSLRA</sequence>